<evidence type="ECO:0000259" key="12">
    <source>
        <dbReference type="Pfam" id="PF00155"/>
    </source>
</evidence>
<evidence type="ECO:0000256" key="7">
    <source>
        <dbReference type="ARBA" id="ARBA00040891"/>
    </source>
</evidence>
<organism evidence="13 14">
    <name type="scientific">Protopolystoma xenopodis</name>
    <dbReference type="NCBI Taxonomy" id="117903"/>
    <lineage>
        <taxon>Eukaryota</taxon>
        <taxon>Metazoa</taxon>
        <taxon>Spiralia</taxon>
        <taxon>Lophotrochozoa</taxon>
        <taxon>Platyhelminthes</taxon>
        <taxon>Monogenea</taxon>
        <taxon>Polyopisthocotylea</taxon>
        <taxon>Polystomatidea</taxon>
        <taxon>Polystomatidae</taxon>
        <taxon>Protopolystoma</taxon>
    </lineage>
</organism>
<keyword evidence="6" id="KW-0663">Pyridoxal phosphate</keyword>
<reference evidence="13" key="1">
    <citation type="submission" date="2018-11" db="EMBL/GenBank/DDBJ databases">
        <authorList>
            <consortium name="Pathogen Informatics"/>
        </authorList>
    </citation>
    <scope>NUCLEOTIDE SEQUENCE</scope>
</reference>
<dbReference type="InterPro" id="IPR000796">
    <property type="entry name" value="Asp_trans"/>
</dbReference>
<evidence type="ECO:0000256" key="1">
    <source>
        <dbReference type="ARBA" id="ARBA00001933"/>
    </source>
</evidence>
<keyword evidence="4" id="KW-0032">Aminotransferase</keyword>
<proteinExistence type="predicted"/>
<dbReference type="GO" id="GO:0006533">
    <property type="term" value="P:L-aspartate catabolic process"/>
    <property type="evidence" value="ECO:0007669"/>
    <property type="project" value="TreeGrafter"/>
</dbReference>
<evidence type="ECO:0000313" key="13">
    <source>
        <dbReference type="EMBL" id="VEL38724.1"/>
    </source>
</evidence>
<dbReference type="InterPro" id="IPR015422">
    <property type="entry name" value="PyrdxlP-dep_Trfase_small"/>
</dbReference>
<sequence length="113" mass="13276">MLYIFVLDRLNRFVETVVFYCFRLSDVKTMADRIIQMRRRLVELLNHAGSVHNWRHITDQIGMFCYSGLKPHQVERLTKEFSIYLTKDGRISIAGVSNKNVEYVANAIHEVTK</sequence>
<dbReference type="SUPFAM" id="SSF53383">
    <property type="entry name" value="PLP-dependent transferases"/>
    <property type="match status" value="1"/>
</dbReference>
<comment type="cofactor">
    <cofactor evidence="1">
        <name>pyridoxal 5'-phosphate</name>
        <dbReference type="ChEBI" id="CHEBI:597326"/>
    </cofactor>
</comment>
<comment type="caution">
    <text evidence="13">The sequence shown here is derived from an EMBL/GenBank/DDBJ whole genome shotgun (WGS) entry which is preliminary data.</text>
</comment>
<dbReference type="EC" id="2.6.1.1" evidence="3"/>
<dbReference type="EMBL" id="CAAALY010258768">
    <property type="protein sequence ID" value="VEL38724.1"/>
    <property type="molecule type" value="Genomic_DNA"/>
</dbReference>
<dbReference type="PANTHER" id="PTHR11879">
    <property type="entry name" value="ASPARTATE AMINOTRANSFERASE"/>
    <property type="match status" value="1"/>
</dbReference>
<dbReference type="GO" id="GO:0030170">
    <property type="term" value="F:pyridoxal phosphate binding"/>
    <property type="evidence" value="ECO:0007669"/>
    <property type="project" value="InterPro"/>
</dbReference>
<dbReference type="Pfam" id="PF00155">
    <property type="entry name" value="Aminotran_1_2"/>
    <property type="match status" value="1"/>
</dbReference>
<dbReference type="GO" id="GO:0004069">
    <property type="term" value="F:L-aspartate:2-oxoglutarate aminotransferase activity"/>
    <property type="evidence" value="ECO:0007669"/>
    <property type="project" value="UniProtKB-EC"/>
</dbReference>
<keyword evidence="5" id="KW-0808">Transferase</keyword>
<dbReference type="AlphaFoldDB" id="A0A448XKC6"/>
<evidence type="ECO:0000256" key="3">
    <source>
        <dbReference type="ARBA" id="ARBA00012753"/>
    </source>
</evidence>
<evidence type="ECO:0000313" key="14">
    <source>
        <dbReference type="Proteomes" id="UP000784294"/>
    </source>
</evidence>
<dbReference type="GO" id="GO:0005739">
    <property type="term" value="C:mitochondrion"/>
    <property type="evidence" value="ECO:0007669"/>
    <property type="project" value="TreeGrafter"/>
</dbReference>
<dbReference type="PANTHER" id="PTHR11879:SF22">
    <property type="entry name" value="ASPARTATE AMINOTRANSFERASE, MITOCHONDRIAL"/>
    <property type="match status" value="1"/>
</dbReference>
<feature type="domain" description="Aminotransferase class I/classII large" evidence="12">
    <location>
        <begin position="24"/>
        <end position="108"/>
    </location>
</feature>
<dbReference type="InterPro" id="IPR015424">
    <property type="entry name" value="PyrdxlP-dep_Trfase"/>
</dbReference>
<dbReference type="InterPro" id="IPR004839">
    <property type="entry name" value="Aminotransferase_I/II_large"/>
</dbReference>
<evidence type="ECO:0000256" key="10">
    <source>
        <dbReference type="ARBA" id="ARBA00042867"/>
    </source>
</evidence>
<comment type="subunit">
    <text evidence="2">Homodimer.</text>
</comment>
<evidence type="ECO:0000256" key="8">
    <source>
        <dbReference type="ARBA" id="ARBA00041257"/>
    </source>
</evidence>
<evidence type="ECO:0000256" key="9">
    <source>
        <dbReference type="ARBA" id="ARBA00041746"/>
    </source>
</evidence>
<evidence type="ECO:0000256" key="5">
    <source>
        <dbReference type="ARBA" id="ARBA00022679"/>
    </source>
</evidence>
<evidence type="ECO:0000256" key="6">
    <source>
        <dbReference type="ARBA" id="ARBA00022898"/>
    </source>
</evidence>
<name>A0A448XKC6_9PLAT</name>
<accession>A0A448XKC6</accession>
<keyword evidence="14" id="KW-1185">Reference proteome</keyword>
<dbReference type="Proteomes" id="UP000784294">
    <property type="component" value="Unassembled WGS sequence"/>
</dbReference>
<gene>
    <name evidence="13" type="ORF">PXEA_LOCUS32164</name>
</gene>
<evidence type="ECO:0000256" key="4">
    <source>
        <dbReference type="ARBA" id="ARBA00022576"/>
    </source>
</evidence>
<evidence type="ECO:0000256" key="2">
    <source>
        <dbReference type="ARBA" id="ARBA00011738"/>
    </source>
</evidence>
<dbReference type="Gene3D" id="3.90.1150.10">
    <property type="entry name" value="Aspartate Aminotransferase, domain 1"/>
    <property type="match status" value="1"/>
</dbReference>
<protein>
    <recommendedName>
        <fullName evidence="7">Aspartate aminotransferase, mitochondrial</fullName>
        <ecNumber evidence="3">2.6.1.1</ecNumber>
    </recommendedName>
    <alternativeName>
        <fullName evidence="8">Kynurenine aminotransferase 4</fullName>
    </alternativeName>
    <alternativeName>
        <fullName evidence="11">Kynurenine aminotransferase IV</fullName>
    </alternativeName>
    <alternativeName>
        <fullName evidence="10">Kynurenine--oxoglutarate transaminase 4</fullName>
    </alternativeName>
    <alternativeName>
        <fullName evidence="9">Kynurenine--oxoglutarate transaminase IV</fullName>
    </alternativeName>
</protein>
<evidence type="ECO:0000256" key="11">
    <source>
        <dbReference type="ARBA" id="ARBA00042891"/>
    </source>
</evidence>
<dbReference type="OrthoDB" id="6752799at2759"/>